<dbReference type="Pfam" id="PF22768">
    <property type="entry name" value="SPP1_Dit"/>
    <property type="match status" value="1"/>
</dbReference>
<organism evidence="3 4">
    <name type="scientific">Rathayibacter festucae DSM 15932</name>
    <dbReference type="NCBI Taxonomy" id="1328866"/>
    <lineage>
        <taxon>Bacteria</taxon>
        <taxon>Bacillati</taxon>
        <taxon>Actinomycetota</taxon>
        <taxon>Actinomycetes</taxon>
        <taxon>Micrococcales</taxon>
        <taxon>Microbacteriaceae</taxon>
        <taxon>Rathayibacter</taxon>
    </lineage>
</organism>
<dbReference type="InterPro" id="IPR054738">
    <property type="entry name" value="Siphovirus-type_tail_C"/>
</dbReference>
<dbReference type="Gene3D" id="2.60.120.860">
    <property type="match status" value="1"/>
</dbReference>
<dbReference type="EMBL" id="CP028137">
    <property type="protein sequence ID" value="AZZ51433.1"/>
    <property type="molecule type" value="Genomic_DNA"/>
</dbReference>
<evidence type="ECO:0000259" key="1">
    <source>
        <dbReference type="Pfam" id="PF05709"/>
    </source>
</evidence>
<dbReference type="InterPro" id="IPR008841">
    <property type="entry name" value="Siphovirus-type_tail_N"/>
</dbReference>
<dbReference type="Gene3D" id="2.40.30.200">
    <property type="match status" value="1"/>
</dbReference>
<feature type="domain" description="Siphovirus-type tail component C-terminal" evidence="2">
    <location>
        <begin position="156"/>
        <end position="255"/>
    </location>
</feature>
<name>A0A3T0SYM9_9MICO</name>
<dbReference type="Proteomes" id="UP000285317">
    <property type="component" value="Chromosome"/>
</dbReference>
<feature type="domain" description="Siphovirus-type tail component RIFT-related" evidence="1">
    <location>
        <begin position="24"/>
        <end position="123"/>
    </location>
</feature>
<dbReference type="KEGG" id="rfs:C1I64_04830"/>
<evidence type="ECO:0008006" key="5">
    <source>
        <dbReference type="Google" id="ProtNLM"/>
    </source>
</evidence>
<accession>A0A3T0SYM9</accession>
<gene>
    <name evidence="3" type="ORF">C1I64_04830</name>
</gene>
<sequence>MAIQLSYGALNLQTLPITSVESDVWSPAQKNIQTETLAQSDGSVYVRDSLETKTFTVSGWIRAATIAELDAALDALYLGLAPSQQPFEIDNGTGKRRYIATAQMPLISRAKGQTSAGFSIAFTVPSGVGQDLTERYLIQGYPITAASQAIPIAVGGTYKTQPSLRLELTTVAGSGTRTVTITNGTSLRGMAITRTWANGDIVEIDSLNQTVYVNSISTPFSGMFPQWGPGVGVINYLDDFTSRSANLTARYTRRWL</sequence>
<protein>
    <recommendedName>
        <fullName evidence="5">Phage tail protein</fullName>
    </recommendedName>
</protein>
<evidence type="ECO:0000313" key="4">
    <source>
        <dbReference type="Proteomes" id="UP000285317"/>
    </source>
</evidence>
<dbReference type="RefSeq" id="WP_127886391.1">
    <property type="nucleotide sequence ID" value="NZ_CP028137.1"/>
</dbReference>
<evidence type="ECO:0000259" key="2">
    <source>
        <dbReference type="Pfam" id="PF22768"/>
    </source>
</evidence>
<dbReference type="Pfam" id="PF05709">
    <property type="entry name" value="Sipho_tail"/>
    <property type="match status" value="1"/>
</dbReference>
<dbReference type="AlphaFoldDB" id="A0A3T0SYM9"/>
<evidence type="ECO:0000313" key="3">
    <source>
        <dbReference type="EMBL" id="AZZ51433.1"/>
    </source>
</evidence>
<reference evidence="3 4" key="1">
    <citation type="submission" date="2018-03" db="EMBL/GenBank/DDBJ databases">
        <title>Bacteriophage NCPPB3778 and a type I-E CRISPR drive the evolution of the US Biological Select Agent, Rathayibacter toxicus.</title>
        <authorList>
            <person name="Davis E.W.II."/>
            <person name="Tabima J.F."/>
            <person name="Weisberg A.J."/>
            <person name="Dantas Lopes L."/>
            <person name="Wiseman M.S."/>
            <person name="Wiseman M.S."/>
            <person name="Pupko T."/>
            <person name="Belcher M.S."/>
            <person name="Sechler A.J."/>
            <person name="Tancos M.A."/>
            <person name="Schroeder B.K."/>
            <person name="Murray T.D."/>
            <person name="Luster D.G."/>
            <person name="Schneider W.L."/>
            <person name="Rogers E."/>
            <person name="Andreote F.D."/>
            <person name="Grunwald N.J."/>
            <person name="Putnam M.L."/>
            <person name="Chang J.H."/>
        </authorList>
    </citation>
    <scope>NUCLEOTIDE SEQUENCE [LARGE SCALE GENOMIC DNA]</scope>
    <source>
        <strain evidence="3 4">DSM 15932</strain>
    </source>
</reference>
<proteinExistence type="predicted"/>